<sequence>MGTLLGLVGLLFWWKWRSERKAERSHAEALVAFAGTLGGRVVGPAEAHAWSAELLPPMKSDTEGVIGWMGTVRRPRFETALDFRRGNWSVRVSEASMEKANSTSSATIYEHRIEVATSIVAPMKISRRLLVDHMRRPLPPKRIPDPDREPAAEAPVTVVREQRPWLRTRVPAPVDGDFVVFTTDPSTVARAFNPQFVEWMLGQAGDDPFESAWPLHLTFEAGLVFATSHRRIDPDKVLAKVDVILGMLDRMPHVTPAHPPVSA</sequence>
<reference evidence="1 2" key="1">
    <citation type="submission" date="2020-08" db="EMBL/GenBank/DDBJ databases">
        <title>Sequencing the genomes of 1000 actinobacteria strains.</title>
        <authorList>
            <person name="Klenk H.-P."/>
        </authorList>
    </citation>
    <scope>NUCLEOTIDE SEQUENCE [LARGE SCALE GENOMIC DNA]</scope>
    <source>
        <strain evidence="1 2">DSM 45486</strain>
    </source>
</reference>
<keyword evidence="2" id="KW-1185">Reference proteome</keyword>
<dbReference type="Proteomes" id="UP000552097">
    <property type="component" value="Unassembled WGS sequence"/>
</dbReference>
<protein>
    <submittedName>
        <fullName evidence="1">Uncharacterized protein</fullName>
    </submittedName>
</protein>
<accession>A0A7W9HQZ7</accession>
<proteinExistence type="predicted"/>
<dbReference type="RefSeq" id="WP_312869600.1">
    <property type="nucleotide sequence ID" value="NZ_JACHMO010000001.1"/>
</dbReference>
<dbReference type="EMBL" id="JACHMO010000001">
    <property type="protein sequence ID" value="MBB5806675.1"/>
    <property type="molecule type" value="Genomic_DNA"/>
</dbReference>
<organism evidence="1 2">
    <name type="scientific">Saccharothrix ecbatanensis</name>
    <dbReference type="NCBI Taxonomy" id="1105145"/>
    <lineage>
        <taxon>Bacteria</taxon>
        <taxon>Bacillati</taxon>
        <taxon>Actinomycetota</taxon>
        <taxon>Actinomycetes</taxon>
        <taxon>Pseudonocardiales</taxon>
        <taxon>Pseudonocardiaceae</taxon>
        <taxon>Saccharothrix</taxon>
    </lineage>
</organism>
<evidence type="ECO:0000313" key="1">
    <source>
        <dbReference type="EMBL" id="MBB5806675.1"/>
    </source>
</evidence>
<name>A0A7W9HQZ7_9PSEU</name>
<dbReference type="AlphaFoldDB" id="A0A7W9HQZ7"/>
<evidence type="ECO:0000313" key="2">
    <source>
        <dbReference type="Proteomes" id="UP000552097"/>
    </source>
</evidence>
<gene>
    <name evidence="1" type="ORF">F4560_006443</name>
</gene>
<comment type="caution">
    <text evidence="1">The sequence shown here is derived from an EMBL/GenBank/DDBJ whole genome shotgun (WGS) entry which is preliminary data.</text>
</comment>